<reference evidence="13 14" key="1">
    <citation type="journal article" date="2018" name="J. Allergy Clin. Immunol.">
        <title>High-quality assembly of Dermatophagoides pteronyssinus genome and transcriptome reveals a wide range of novel allergens.</title>
        <authorList>
            <person name="Liu X.Y."/>
            <person name="Yang K.Y."/>
            <person name="Wang M.Q."/>
            <person name="Kwok J.S."/>
            <person name="Zeng X."/>
            <person name="Yang Z."/>
            <person name="Xiao X.J."/>
            <person name="Lau C.P."/>
            <person name="Li Y."/>
            <person name="Huang Z.M."/>
            <person name="Ba J.G."/>
            <person name="Yim A.K."/>
            <person name="Ouyang C.Y."/>
            <person name="Ngai S.M."/>
            <person name="Chan T.F."/>
            <person name="Leung E.L."/>
            <person name="Liu L."/>
            <person name="Liu Z.G."/>
            <person name="Tsui S.K."/>
        </authorList>
    </citation>
    <scope>NUCLEOTIDE SEQUENCE [LARGE SCALE GENOMIC DNA]</scope>
    <source>
        <strain evidence="13">Derp</strain>
    </source>
</reference>
<evidence type="ECO:0000256" key="8">
    <source>
        <dbReference type="ARBA" id="ARBA00023242"/>
    </source>
</evidence>
<dbReference type="PRINTS" id="PR00398">
    <property type="entry name" value="STRDHORMONER"/>
</dbReference>
<evidence type="ECO:0000256" key="9">
    <source>
        <dbReference type="RuleBase" id="RU004334"/>
    </source>
</evidence>
<dbReference type="Gene3D" id="1.10.565.10">
    <property type="entry name" value="Retinoid X Receptor"/>
    <property type="match status" value="1"/>
</dbReference>
<proteinExistence type="inferred from homology"/>
<keyword evidence="5 9" id="KW-0238">DNA-binding</keyword>
<evidence type="ECO:0000256" key="1">
    <source>
        <dbReference type="ARBA" id="ARBA00022723"/>
    </source>
</evidence>
<dbReference type="InterPro" id="IPR013088">
    <property type="entry name" value="Znf_NHR/GATA"/>
</dbReference>
<feature type="compositionally biased region" description="Polar residues" evidence="10">
    <location>
        <begin position="477"/>
        <end position="487"/>
    </location>
</feature>
<feature type="compositionally biased region" description="Polar residues" evidence="10">
    <location>
        <begin position="198"/>
        <end position="218"/>
    </location>
</feature>
<feature type="compositionally biased region" description="Basic and acidic residues" evidence="10">
    <location>
        <begin position="429"/>
        <end position="443"/>
    </location>
</feature>
<dbReference type="SMART" id="SM00430">
    <property type="entry name" value="HOLI"/>
    <property type="match status" value="1"/>
</dbReference>
<dbReference type="SMART" id="SM00399">
    <property type="entry name" value="ZnF_C4"/>
    <property type="match status" value="1"/>
</dbReference>
<dbReference type="CDD" id="cd06970">
    <property type="entry name" value="NR_DBD_PNR"/>
    <property type="match status" value="1"/>
</dbReference>
<keyword evidence="7 9" id="KW-0675">Receptor</keyword>
<keyword evidence="8 9" id="KW-0539">Nucleus</keyword>
<dbReference type="PRINTS" id="PR00047">
    <property type="entry name" value="STROIDFINGER"/>
</dbReference>
<dbReference type="SUPFAM" id="SSF57716">
    <property type="entry name" value="Glucocorticoid receptor-like (DNA-binding domain)"/>
    <property type="match status" value="1"/>
</dbReference>
<gene>
    <name evidence="13" type="ORF">DERP_000944</name>
</gene>
<dbReference type="SUPFAM" id="SSF48508">
    <property type="entry name" value="Nuclear receptor ligand-binding domain"/>
    <property type="match status" value="1"/>
</dbReference>
<feature type="domain" description="Nuclear receptor" evidence="11">
    <location>
        <begin position="297"/>
        <end position="373"/>
    </location>
</feature>
<dbReference type="Proteomes" id="UP000887458">
    <property type="component" value="Unassembled WGS sequence"/>
</dbReference>
<keyword evidence="4 9" id="KW-0805">Transcription regulation</keyword>
<feature type="compositionally biased region" description="Low complexity" evidence="10">
    <location>
        <begin position="247"/>
        <end position="287"/>
    </location>
</feature>
<dbReference type="EMBL" id="NJHN03000047">
    <property type="protein sequence ID" value="KAH9420518.1"/>
    <property type="molecule type" value="Genomic_DNA"/>
</dbReference>
<dbReference type="Gene3D" id="3.30.50.10">
    <property type="entry name" value="Erythroid Transcription Factor GATA-1, subunit A"/>
    <property type="match status" value="1"/>
</dbReference>
<dbReference type="Pfam" id="PF00105">
    <property type="entry name" value="zf-C4"/>
    <property type="match status" value="1"/>
</dbReference>
<evidence type="ECO:0000256" key="5">
    <source>
        <dbReference type="ARBA" id="ARBA00023125"/>
    </source>
</evidence>
<dbReference type="PANTHER" id="PTHR24083">
    <property type="entry name" value="NUCLEAR HORMONE RECEPTOR"/>
    <property type="match status" value="1"/>
</dbReference>
<sequence>MDEGQQTDSCDDDDDQEEMNENDVNDEYNRSNSSSIDTSTTGINSGVNFDFIIPPSINGGGQDMMMTGGNLGTTTTTTTSAMATDLFFSYQQQLLAARNAAAVAAFGNTANPLTNTFLTNGHQPSQFSTTTTTTSPLFKPNNVSSSSIAAASLVTSYMQNSLLHSMAAVGQLNPLNLTFSTPITSITSSPSTSSISSGHNSQIQTNLTESTSNPSINNHVMHRTNHVESIKQSASQQQNHYHQPTLSKSSAAAAGESPGEPIGSSSATKSSNNDNANDGSSNNNGNGKQSKPTNPSNLLCVVCGDLSSGKHYGILACNGCSGFFKRSVRRKLIYRCQAGTGNCIIDKQHRNQCQACRLKKCISMGMNKDAVQNERQPRNTATIRPEVLLTDSNSERLLREGVAATVAAVFGLSNCTGGGQGKHRHHDYHHQDHGWRSINEKRSSTTTLRGSKNQQNGHHQQNKCSTVYHHNNKESRNSGSLKNNNDSNKPESLADSTNFRSNFGSYLMNSSDSSQYLGLSDLLTPSSSSSSMSPSSFILLNPDSFYEISAGLLFTGVKWIKNLPSFASLGFRDQIVLLEESWTEIFILNAIQWSLPLDKCSIFLSQNIPNGNDYLPEIRVLNDMFERFRSMAITSTEFSCLKALALFKPEARGLKDVTKIEQMQDQLQSMLLQQQQQQQQMKNQNPDTITTTTNPIRFGKLLLLLLSLKIIPAEKIASIYFKKAIGNTTIEKLLCEMFKC</sequence>
<feature type="compositionally biased region" description="Polar residues" evidence="10">
    <location>
        <begin position="230"/>
        <end position="246"/>
    </location>
</feature>
<dbReference type="InterPro" id="IPR000536">
    <property type="entry name" value="Nucl_hrmn_rcpt_lig-bd"/>
</dbReference>
<feature type="region of interest" description="Disordered" evidence="10">
    <location>
        <begin position="1"/>
        <end position="41"/>
    </location>
</feature>
<evidence type="ECO:0008006" key="15">
    <source>
        <dbReference type="Google" id="ProtNLM"/>
    </source>
</evidence>
<comment type="similarity">
    <text evidence="9">Belongs to the nuclear hormone receptor family.</text>
</comment>
<evidence type="ECO:0000313" key="14">
    <source>
        <dbReference type="Proteomes" id="UP000887458"/>
    </source>
</evidence>
<dbReference type="PROSITE" id="PS51030">
    <property type="entry name" value="NUCLEAR_REC_DBD_2"/>
    <property type="match status" value="1"/>
</dbReference>
<evidence type="ECO:0000256" key="4">
    <source>
        <dbReference type="ARBA" id="ARBA00023015"/>
    </source>
</evidence>
<keyword evidence="2 9" id="KW-0863">Zinc-finger</keyword>
<feature type="compositionally biased region" description="Acidic residues" evidence="10">
    <location>
        <begin position="1"/>
        <end position="26"/>
    </location>
</feature>
<dbReference type="InterPro" id="IPR035500">
    <property type="entry name" value="NHR-like_dom_sf"/>
</dbReference>
<keyword evidence="14" id="KW-1185">Reference proteome</keyword>
<feature type="region of interest" description="Disordered" evidence="10">
    <location>
        <begin position="419"/>
        <end position="494"/>
    </location>
</feature>
<keyword evidence="6 9" id="KW-0804">Transcription</keyword>
<evidence type="ECO:0000259" key="11">
    <source>
        <dbReference type="PROSITE" id="PS51030"/>
    </source>
</evidence>
<reference evidence="13 14" key="2">
    <citation type="journal article" date="2022" name="Mol. Biol. Evol.">
        <title>Comparative Genomics Reveals Insights into the Divergent Evolution of Astigmatic Mites and Household Pest Adaptations.</title>
        <authorList>
            <person name="Xiong Q."/>
            <person name="Wan A.T."/>
            <person name="Liu X."/>
            <person name="Fung C.S."/>
            <person name="Xiao X."/>
            <person name="Malainual N."/>
            <person name="Hou J."/>
            <person name="Wang L."/>
            <person name="Wang M."/>
            <person name="Yang K.Y."/>
            <person name="Cui Y."/>
            <person name="Leung E.L."/>
            <person name="Nong W."/>
            <person name="Shin S.K."/>
            <person name="Au S.W."/>
            <person name="Jeong K.Y."/>
            <person name="Chew F.T."/>
            <person name="Hui J.H."/>
            <person name="Leung T.F."/>
            <person name="Tungtrongchitr A."/>
            <person name="Zhong N."/>
            <person name="Liu Z."/>
            <person name="Tsui S.K."/>
        </authorList>
    </citation>
    <scope>NUCLEOTIDE SEQUENCE [LARGE SCALE GENOMIC DNA]</scope>
    <source>
        <strain evidence="13">Derp</strain>
    </source>
</reference>
<feature type="region of interest" description="Disordered" evidence="10">
    <location>
        <begin position="186"/>
        <end position="291"/>
    </location>
</feature>
<name>A0ABQ8JD26_DERPT</name>
<feature type="compositionally biased region" description="Low complexity" evidence="10">
    <location>
        <begin position="186"/>
        <end position="197"/>
    </location>
</feature>
<evidence type="ECO:0000256" key="10">
    <source>
        <dbReference type="SAM" id="MobiDB-lite"/>
    </source>
</evidence>
<evidence type="ECO:0000256" key="2">
    <source>
        <dbReference type="ARBA" id="ARBA00022771"/>
    </source>
</evidence>
<feature type="compositionally biased region" description="Polar residues" evidence="10">
    <location>
        <begin position="30"/>
        <end position="41"/>
    </location>
</feature>
<dbReference type="InterPro" id="IPR050274">
    <property type="entry name" value="Nuclear_hormone_rcpt_NR2"/>
</dbReference>
<keyword evidence="1 9" id="KW-0479">Metal-binding</keyword>
<dbReference type="InterPro" id="IPR001723">
    <property type="entry name" value="Nuclear_hrmn_rcpt"/>
</dbReference>
<keyword evidence="3 9" id="KW-0862">Zinc</keyword>
<accession>A0ABQ8JD26</accession>
<organism evidence="13 14">
    <name type="scientific">Dermatophagoides pteronyssinus</name>
    <name type="common">European house dust mite</name>
    <dbReference type="NCBI Taxonomy" id="6956"/>
    <lineage>
        <taxon>Eukaryota</taxon>
        <taxon>Metazoa</taxon>
        <taxon>Ecdysozoa</taxon>
        <taxon>Arthropoda</taxon>
        <taxon>Chelicerata</taxon>
        <taxon>Arachnida</taxon>
        <taxon>Acari</taxon>
        <taxon>Acariformes</taxon>
        <taxon>Sarcoptiformes</taxon>
        <taxon>Astigmata</taxon>
        <taxon>Psoroptidia</taxon>
        <taxon>Analgoidea</taxon>
        <taxon>Pyroglyphidae</taxon>
        <taxon>Dermatophagoidinae</taxon>
        <taxon>Dermatophagoides</taxon>
    </lineage>
</organism>
<comment type="subcellular location">
    <subcellularLocation>
        <location evidence="9">Nucleus</location>
    </subcellularLocation>
</comment>
<evidence type="ECO:0000259" key="12">
    <source>
        <dbReference type="PROSITE" id="PS51843"/>
    </source>
</evidence>
<feature type="domain" description="NR LBD" evidence="12">
    <location>
        <begin position="508"/>
        <end position="740"/>
    </location>
</feature>
<dbReference type="PROSITE" id="PS00031">
    <property type="entry name" value="NUCLEAR_REC_DBD_1"/>
    <property type="match status" value="1"/>
</dbReference>
<evidence type="ECO:0000313" key="13">
    <source>
        <dbReference type="EMBL" id="KAH9420518.1"/>
    </source>
</evidence>
<dbReference type="InterPro" id="IPR001628">
    <property type="entry name" value="Znf_hrmn_rcpt"/>
</dbReference>
<dbReference type="PROSITE" id="PS51843">
    <property type="entry name" value="NR_LBD"/>
    <property type="match status" value="1"/>
</dbReference>
<evidence type="ECO:0000256" key="7">
    <source>
        <dbReference type="ARBA" id="ARBA00023170"/>
    </source>
</evidence>
<dbReference type="Pfam" id="PF00104">
    <property type="entry name" value="Hormone_recep"/>
    <property type="match status" value="1"/>
</dbReference>
<protein>
    <recommendedName>
        <fullName evidence="15">Photoreceptor-specific nuclear receptor-like</fullName>
    </recommendedName>
</protein>
<evidence type="ECO:0000256" key="6">
    <source>
        <dbReference type="ARBA" id="ARBA00023163"/>
    </source>
</evidence>
<evidence type="ECO:0000256" key="3">
    <source>
        <dbReference type="ARBA" id="ARBA00022833"/>
    </source>
</evidence>
<comment type="caution">
    <text evidence="13">The sequence shown here is derived from an EMBL/GenBank/DDBJ whole genome shotgun (WGS) entry which is preliminary data.</text>
</comment>